<sequence length="241" mass="25629">MISYTPGGTPAHRLDARSKLLFQFGFALAAFASPTPRWLAAVAVVAGLALVGSRTSPVAVVRTYWFVFVLLFSGPALDLVALSPPRLTPGRAVASTLAVSRVALVLFVGAAYVRTTPVRETRATIQRYVPGKAGRLLGVGVALTARFLPVLRRDLLAARTAMRARLGGERPVTDRLGRLGRLGLARAFERADRLALALRARCFSWEPTPPKFRFTAADAVVSTVGAGLAVAGLSVTLGLWP</sequence>
<accession>A0ABD6DE38</accession>
<dbReference type="PANTHER" id="PTHR34857:SF2">
    <property type="entry name" value="SLL0384 PROTEIN"/>
    <property type="match status" value="1"/>
</dbReference>
<organism evidence="7 8">
    <name type="scientific">Haloarchaeobius litoreus</name>
    <dbReference type="NCBI Taxonomy" id="755306"/>
    <lineage>
        <taxon>Archaea</taxon>
        <taxon>Methanobacteriati</taxon>
        <taxon>Methanobacteriota</taxon>
        <taxon>Stenosarchaea group</taxon>
        <taxon>Halobacteria</taxon>
        <taxon>Halobacteriales</taxon>
        <taxon>Halorubellaceae</taxon>
        <taxon>Haloarchaeobius</taxon>
    </lineage>
</organism>
<evidence type="ECO:0000256" key="2">
    <source>
        <dbReference type="ARBA" id="ARBA00022475"/>
    </source>
</evidence>
<name>A0ABD6DE38_9EURY</name>
<keyword evidence="8" id="KW-1185">Reference proteome</keyword>
<comment type="caution">
    <text evidence="7">The sequence shown here is derived from an EMBL/GenBank/DDBJ whole genome shotgun (WGS) entry which is preliminary data.</text>
</comment>
<proteinExistence type="predicted"/>
<evidence type="ECO:0000256" key="4">
    <source>
        <dbReference type="ARBA" id="ARBA00022989"/>
    </source>
</evidence>
<feature type="transmembrane region" description="Helical" evidence="6">
    <location>
        <begin position="219"/>
        <end position="240"/>
    </location>
</feature>
<dbReference type="Proteomes" id="UP001597034">
    <property type="component" value="Unassembled WGS sequence"/>
</dbReference>
<dbReference type="InterPro" id="IPR051611">
    <property type="entry name" value="ECF_transporter_component"/>
</dbReference>
<comment type="subcellular location">
    <subcellularLocation>
        <location evidence="1">Membrane</location>
        <topology evidence="1">Multi-pass membrane protein</topology>
    </subcellularLocation>
</comment>
<evidence type="ECO:0000313" key="7">
    <source>
        <dbReference type="EMBL" id="MFD1644261.1"/>
    </source>
</evidence>
<keyword evidence="4 6" id="KW-1133">Transmembrane helix</keyword>
<reference evidence="7 8" key="1">
    <citation type="journal article" date="2019" name="Int. J. Syst. Evol. Microbiol.">
        <title>The Global Catalogue of Microorganisms (GCM) 10K type strain sequencing project: providing services to taxonomists for standard genome sequencing and annotation.</title>
        <authorList>
            <consortium name="The Broad Institute Genomics Platform"/>
            <consortium name="The Broad Institute Genome Sequencing Center for Infectious Disease"/>
            <person name="Wu L."/>
            <person name="Ma J."/>
        </authorList>
    </citation>
    <scope>NUCLEOTIDE SEQUENCE [LARGE SCALE GENOMIC DNA]</scope>
    <source>
        <strain evidence="7 8">CGMCC 1.10390</strain>
    </source>
</reference>
<gene>
    <name evidence="7" type="ORF">ACFSBL_01045</name>
</gene>
<feature type="transmembrane region" description="Helical" evidence="6">
    <location>
        <begin position="93"/>
        <end position="113"/>
    </location>
</feature>
<keyword evidence="3 6" id="KW-0812">Transmembrane</keyword>
<evidence type="ECO:0000256" key="3">
    <source>
        <dbReference type="ARBA" id="ARBA00022692"/>
    </source>
</evidence>
<dbReference type="Pfam" id="PF02361">
    <property type="entry name" value="CbiQ"/>
    <property type="match status" value="1"/>
</dbReference>
<dbReference type="EMBL" id="JBHUDO010000001">
    <property type="protein sequence ID" value="MFD1644261.1"/>
    <property type="molecule type" value="Genomic_DNA"/>
</dbReference>
<keyword evidence="5 6" id="KW-0472">Membrane</keyword>
<dbReference type="CDD" id="cd16914">
    <property type="entry name" value="EcfT"/>
    <property type="match status" value="1"/>
</dbReference>
<evidence type="ECO:0000256" key="6">
    <source>
        <dbReference type="SAM" id="Phobius"/>
    </source>
</evidence>
<dbReference type="PANTHER" id="PTHR34857">
    <property type="entry name" value="SLL0384 PROTEIN"/>
    <property type="match status" value="1"/>
</dbReference>
<dbReference type="GO" id="GO:0005886">
    <property type="term" value="C:plasma membrane"/>
    <property type="evidence" value="ECO:0007669"/>
    <property type="project" value="UniProtKB-ARBA"/>
</dbReference>
<dbReference type="AlphaFoldDB" id="A0ABD6DE38"/>
<evidence type="ECO:0000313" key="8">
    <source>
        <dbReference type="Proteomes" id="UP001597034"/>
    </source>
</evidence>
<feature type="transmembrane region" description="Helical" evidence="6">
    <location>
        <begin position="20"/>
        <end position="51"/>
    </location>
</feature>
<dbReference type="InterPro" id="IPR003339">
    <property type="entry name" value="ABC/ECF_trnsptr_transmembrane"/>
</dbReference>
<evidence type="ECO:0000256" key="1">
    <source>
        <dbReference type="ARBA" id="ARBA00004141"/>
    </source>
</evidence>
<protein>
    <submittedName>
        <fullName evidence="7">Energy-coupling factor transporter transmembrane component T family protein</fullName>
    </submittedName>
</protein>
<keyword evidence="2" id="KW-1003">Cell membrane</keyword>
<evidence type="ECO:0000256" key="5">
    <source>
        <dbReference type="ARBA" id="ARBA00023136"/>
    </source>
</evidence>
<feature type="transmembrane region" description="Helical" evidence="6">
    <location>
        <begin position="63"/>
        <end position="81"/>
    </location>
</feature>
<dbReference type="RefSeq" id="WP_256399540.1">
    <property type="nucleotide sequence ID" value="NZ_JANHJR010000002.1"/>
</dbReference>